<dbReference type="Gene3D" id="3.30.160.60">
    <property type="entry name" value="Classic Zinc Finger"/>
    <property type="match status" value="2"/>
</dbReference>
<comment type="subcellular location">
    <subcellularLocation>
        <location evidence="1">Nucleus</location>
    </subcellularLocation>
</comment>
<evidence type="ECO:0000256" key="9">
    <source>
        <dbReference type="SAM" id="MobiDB-lite"/>
    </source>
</evidence>
<sequence length="872" mass="96999">MDQGQMYASTRDMGPPPLDWPPPQPVEMDPLNSRTLPSPQASVSASSAWDALLQPNPYGELPYGSSNHARMQQIPVDVPNRASPPAPIPLAHWYMGNDGPWFPKGISEIPEDKSQSRHIDNRGQFSLTGQYKQHNPLETGAFPYGGPHSDSGYGTRRSDGNPSIYTADVPERDQDCQSLQGHVSDYQAFPVLNDMMQRDVRTTDSSWNYPTSAPSDSFKLMCPTCRKPVKTQSELKKHDLRHTKPFMCKVTGCSRTEGFSTTNDLERHTKSKHPADMPDTAMTKRFRCLVPGCKSKDKCWPRLDNFRSHLKRVHGNHLRGDDDFDDLIRRGEYIDSNGLTKQDKDTTTQKPEPSEPSPTMKADIEDAQSGYMAESDWKPKSPYPEIIEPSQVSVAPKGPQTDFESKVAPTNDTYHPPQETVKPLEVFPTQSRIPVNRIVLDNILTQVGQSKSTSTKAEPASSQSGPKGSVTGKAPRQNPAASEATILGVVKQALAGAKITDVSPDRATHQDSERNHLPNGRMSSRDSWSAGPQSAMPTSIGTNGHIKTQDAPSPEEEARDSEAQKKALEVLKVIRELGYIVQKDNTHSAKPHNLGSAASNKSENQVTCKVCQRFTGRPCELKKHMKRHERPYGCTFLTCNKTFGSKNDWKRHENSQHFHLETWRCDEERLEGGTCAKVCYRRQTFQEHLVKAHQMSSESDAIKAKLDSCRIGRNCQSRFWCGFCNHLVDLKKRGVDAWTERFDHIDDHFMGRHQQPKQSIQDWVPMDSDRPKGDVESPPSLASPDEDAPGPSHSHSATGSPAGNSPESKASAGGSPGHAEEANAGPSTKRQRSSSDDDQPIAKRPRPDTIVYCVRPPDQYPHFDDVALMCRR</sequence>
<dbReference type="GO" id="GO:0005634">
    <property type="term" value="C:nucleus"/>
    <property type="evidence" value="ECO:0007669"/>
    <property type="project" value="UniProtKB-SubCell"/>
</dbReference>
<dbReference type="GO" id="GO:0008270">
    <property type="term" value="F:zinc ion binding"/>
    <property type="evidence" value="ECO:0007669"/>
    <property type="project" value="UniProtKB-KW"/>
</dbReference>
<feature type="region of interest" description="Disordered" evidence="9">
    <location>
        <begin position="392"/>
        <end position="419"/>
    </location>
</feature>
<dbReference type="GO" id="GO:0006357">
    <property type="term" value="P:regulation of transcription by RNA polymerase II"/>
    <property type="evidence" value="ECO:0007669"/>
    <property type="project" value="TreeGrafter"/>
</dbReference>
<evidence type="ECO:0000256" key="4">
    <source>
        <dbReference type="ARBA" id="ARBA00022833"/>
    </source>
</evidence>
<dbReference type="PANTHER" id="PTHR46179:SF13">
    <property type="entry name" value="C2H2-TYPE DOMAIN-CONTAINING PROTEIN"/>
    <property type="match status" value="1"/>
</dbReference>
<feature type="compositionally biased region" description="Polar residues" evidence="9">
    <location>
        <begin position="793"/>
        <end position="808"/>
    </location>
</feature>
<reference evidence="11 12" key="1">
    <citation type="submission" date="2016-04" db="EMBL/GenBank/DDBJ databases">
        <title>A degradative enzymes factory behind the ericoid mycorrhizal symbiosis.</title>
        <authorList>
            <consortium name="DOE Joint Genome Institute"/>
            <person name="Martino E."/>
            <person name="Morin E."/>
            <person name="Grelet G."/>
            <person name="Kuo A."/>
            <person name="Kohler A."/>
            <person name="Daghino S."/>
            <person name="Barry K."/>
            <person name="Choi C."/>
            <person name="Cichocki N."/>
            <person name="Clum A."/>
            <person name="Copeland A."/>
            <person name="Hainaut M."/>
            <person name="Haridas S."/>
            <person name="Labutti K."/>
            <person name="Lindquist E."/>
            <person name="Lipzen A."/>
            <person name="Khouja H.-R."/>
            <person name="Murat C."/>
            <person name="Ohm R."/>
            <person name="Olson A."/>
            <person name="Spatafora J."/>
            <person name="Veneault-Fourrey C."/>
            <person name="Henrissat B."/>
            <person name="Grigoriev I."/>
            <person name="Martin F."/>
            <person name="Perotto S."/>
        </authorList>
    </citation>
    <scope>NUCLEOTIDE SEQUENCE [LARGE SCALE GENOMIC DNA]</scope>
    <source>
        <strain evidence="11 12">F</strain>
    </source>
</reference>
<feature type="domain" description="C2H2-type" evidence="10">
    <location>
        <begin position="632"/>
        <end position="662"/>
    </location>
</feature>
<accession>A0A2J6S1G1</accession>
<evidence type="ECO:0000313" key="11">
    <source>
        <dbReference type="EMBL" id="PMD44592.1"/>
    </source>
</evidence>
<dbReference type="EMBL" id="KZ613941">
    <property type="protein sequence ID" value="PMD44592.1"/>
    <property type="molecule type" value="Genomic_DNA"/>
</dbReference>
<evidence type="ECO:0000256" key="7">
    <source>
        <dbReference type="ARBA" id="ARBA00023242"/>
    </source>
</evidence>
<evidence type="ECO:0000256" key="8">
    <source>
        <dbReference type="PROSITE-ProRule" id="PRU00042"/>
    </source>
</evidence>
<evidence type="ECO:0000256" key="3">
    <source>
        <dbReference type="ARBA" id="ARBA00022771"/>
    </source>
</evidence>
<feature type="region of interest" description="Disordered" evidence="9">
    <location>
        <begin position="749"/>
        <end position="858"/>
    </location>
</feature>
<feature type="region of interest" description="Disordered" evidence="9">
    <location>
        <begin position="335"/>
        <end position="362"/>
    </location>
</feature>
<feature type="compositionally biased region" description="Basic and acidic residues" evidence="9">
    <location>
        <begin position="503"/>
        <end position="516"/>
    </location>
</feature>
<dbReference type="PROSITE" id="PS00028">
    <property type="entry name" value="ZINC_FINGER_C2H2_1"/>
    <property type="match status" value="2"/>
</dbReference>
<evidence type="ECO:0000313" key="12">
    <source>
        <dbReference type="Proteomes" id="UP000235786"/>
    </source>
</evidence>
<feature type="compositionally biased region" description="Pro residues" evidence="9">
    <location>
        <begin position="14"/>
        <end position="25"/>
    </location>
</feature>
<keyword evidence="4" id="KW-0862">Zinc</keyword>
<proteinExistence type="predicted"/>
<keyword evidence="3 8" id="KW-0863">Zinc-finger</keyword>
<dbReference type="PANTHER" id="PTHR46179">
    <property type="entry name" value="ZINC FINGER PROTEIN"/>
    <property type="match status" value="1"/>
</dbReference>
<name>A0A2J6S1G1_HYAVF</name>
<organism evidence="11 12">
    <name type="scientific">Hyaloscypha variabilis (strain UAMH 11265 / GT02V1 / F)</name>
    <name type="common">Meliniomyces variabilis</name>
    <dbReference type="NCBI Taxonomy" id="1149755"/>
    <lineage>
        <taxon>Eukaryota</taxon>
        <taxon>Fungi</taxon>
        <taxon>Dikarya</taxon>
        <taxon>Ascomycota</taxon>
        <taxon>Pezizomycotina</taxon>
        <taxon>Leotiomycetes</taxon>
        <taxon>Helotiales</taxon>
        <taxon>Hyaloscyphaceae</taxon>
        <taxon>Hyaloscypha</taxon>
        <taxon>Hyaloscypha variabilis</taxon>
    </lineage>
</organism>
<keyword evidence="7" id="KW-0539">Nucleus</keyword>
<keyword evidence="6" id="KW-0804">Transcription</keyword>
<dbReference type="InterPro" id="IPR013087">
    <property type="entry name" value="Znf_C2H2_type"/>
</dbReference>
<dbReference type="SMART" id="SM00355">
    <property type="entry name" value="ZnF_C2H2"/>
    <property type="match status" value="6"/>
</dbReference>
<feature type="region of interest" description="Disordered" evidence="9">
    <location>
        <begin position="450"/>
        <end position="480"/>
    </location>
</feature>
<dbReference type="AlphaFoldDB" id="A0A2J6S1G1"/>
<dbReference type="OrthoDB" id="6077919at2759"/>
<feature type="region of interest" description="Disordered" evidence="9">
    <location>
        <begin position="500"/>
        <end position="563"/>
    </location>
</feature>
<feature type="compositionally biased region" description="Polar residues" evidence="9">
    <location>
        <begin position="450"/>
        <end position="466"/>
    </location>
</feature>
<keyword evidence="2" id="KW-0479">Metal-binding</keyword>
<evidence type="ECO:0000256" key="5">
    <source>
        <dbReference type="ARBA" id="ARBA00023015"/>
    </source>
</evidence>
<feature type="compositionally biased region" description="Polar residues" evidence="9">
    <location>
        <begin position="521"/>
        <end position="546"/>
    </location>
</feature>
<dbReference type="PROSITE" id="PS50157">
    <property type="entry name" value="ZINC_FINGER_C2H2_2"/>
    <property type="match status" value="1"/>
</dbReference>
<feature type="region of interest" description="Disordered" evidence="9">
    <location>
        <begin position="1"/>
        <end position="46"/>
    </location>
</feature>
<evidence type="ECO:0000256" key="2">
    <source>
        <dbReference type="ARBA" id="ARBA00022723"/>
    </source>
</evidence>
<dbReference type="STRING" id="1149755.A0A2J6S1G1"/>
<dbReference type="Proteomes" id="UP000235786">
    <property type="component" value="Unassembled WGS sequence"/>
</dbReference>
<gene>
    <name evidence="11" type="ORF">L207DRAFT_421396</name>
</gene>
<evidence type="ECO:0000256" key="6">
    <source>
        <dbReference type="ARBA" id="ARBA00023163"/>
    </source>
</evidence>
<evidence type="ECO:0000256" key="1">
    <source>
        <dbReference type="ARBA" id="ARBA00004123"/>
    </source>
</evidence>
<dbReference type="InterPro" id="IPR051061">
    <property type="entry name" value="Zinc_finger_trans_reg"/>
</dbReference>
<keyword evidence="5" id="KW-0805">Transcription regulation</keyword>
<protein>
    <recommendedName>
        <fullName evidence="10">C2H2-type domain-containing protein</fullName>
    </recommendedName>
</protein>
<keyword evidence="12" id="KW-1185">Reference proteome</keyword>
<evidence type="ECO:0000259" key="10">
    <source>
        <dbReference type="PROSITE" id="PS50157"/>
    </source>
</evidence>